<evidence type="ECO:0000313" key="4">
    <source>
        <dbReference type="Proteomes" id="UP000064967"/>
    </source>
</evidence>
<proteinExistence type="predicted"/>
<dbReference type="Gene3D" id="2.60.40.420">
    <property type="entry name" value="Cupredoxins - blue copper proteins"/>
    <property type="match status" value="1"/>
</dbReference>
<dbReference type="OrthoDB" id="5521626at2"/>
<dbReference type="InterPro" id="IPR008972">
    <property type="entry name" value="Cupredoxin"/>
</dbReference>
<keyword evidence="2" id="KW-0732">Signal</keyword>
<gene>
    <name evidence="3" type="ORF">AKJ09_04318</name>
</gene>
<feature type="signal peptide" evidence="2">
    <location>
        <begin position="1"/>
        <end position="22"/>
    </location>
</feature>
<feature type="chain" id="PRO_5005466211" description="Blue (type 1) copper domain-containing protein" evidence="2">
    <location>
        <begin position="23"/>
        <end position="190"/>
    </location>
</feature>
<evidence type="ECO:0000256" key="2">
    <source>
        <dbReference type="SAM" id="SignalP"/>
    </source>
</evidence>
<reference evidence="3 4" key="1">
    <citation type="submission" date="2015-08" db="EMBL/GenBank/DDBJ databases">
        <authorList>
            <person name="Babu N.S."/>
            <person name="Beckwith C.J."/>
            <person name="Beseler K.G."/>
            <person name="Brison A."/>
            <person name="Carone J.V."/>
            <person name="Caskin T.P."/>
            <person name="Diamond M."/>
            <person name="Durham M.E."/>
            <person name="Foxe J.M."/>
            <person name="Go M."/>
            <person name="Henderson B.A."/>
            <person name="Jones I.B."/>
            <person name="McGettigan J.A."/>
            <person name="Micheletti S.J."/>
            <person name="Nasrallah M.E."/>
            <person name="Ortiz D."/>
            <person name="Piller C.R."/>
            <person name="Privatt S.R."/>
            <person name="Schneider S.L."/>
            <person name="Sharp S."/>
            <person name="Smith T.C."/>
            <person name="Stanton J.D."/>
            <person name="Ullery H.E."/>
            <person name="Wilson R.J."/>
            <person name="Serrano M.G."/>
            <person name="Buck G."/>
            <person name="Lee V."/>
            <person name="Wang Y."/>
            <person name="Carvalho R."/>
            <person name="Voegtly L."/>
            <person name="Shi R."/>
            <person name="Duckworth R."/>
            <person name="Johnson A."/>
            <person name="Loviza R."/>
            <person name="Walstead R."/>
            <person name="Shah Z."/>
            <person name="Kiflezghi M."/>
            <person name="Wade K."/>
            <person name="Ball S.L."/>
            <person name="Bradley K.W."/>
            <person name="Asai D.J."/>
            <person name="Bowman C.A."/>
            <person name="Russell D.A."/>
            <person name="Pope W.H."/>
            <person name="Jacobs-Sera D."/>
            <person name="Hendrix R.W."/>
            <person name="Hatfull G.F."/>
        </authorList>
    </citation>
    <scope>NUCLEOTIDE SEQUENCE [LARGE SCALE GENOMIC DNA]</scope>
    <source>
        <strain evidence="3 4">DSM 27648</strain>
    </source>
</reference>
<dbReference type="KEGG" id="llu:AKJ09_04318"/>
<feature type="region of interest" description="Disordered" evidence="1">
    <location>
        <begin position="25"/>
        <end position="73"/>
    </location>
</feature>
<keyword evidence="4" id="KW-1185">Reference proteome</keyword>
<evidence type="ECO:0008006" key="5">
    <source>
        <dbReference type="Google" id="ProtNLM"/>
    </source>
</evidence>
<protein>
    <recommendedName>
        <fullName evidence="5">Blue (type 1) copper domain-containing protein</fullName>
    </recommendedName>
</protein>
<dbReference type="AlphaFoldDB" id="A0A0K1PWZ1"/>
<evidence type="ECO:0000256" key="1">
    <source>
        <dbReference type="SAM" id="MobiDB-lite"/>
    </source>
</evidence>
<feature type="compositionally biased region" description="Low complexity" evidence="1">
    <location>
        <begin position="35"/>
        <end position="73"/>
    </location>
</feature>
<dbReference type="PROSITE" id="PS51257">
    <property type="entry name" value="PROKAR_LIPOPROTEIN"/>
    <property type="match status" value="1"/>
</dbReference>
<dbReference type="Proteomes" id="UP000064967">
    <property type="component" value="Chromosome"/>
</dbReference>
<evidence type="ECO:0000313" key="3">
    <source>
        <dbReference type="EMBL" id="AKU97654.1"/>
    </source>
</evidence>
<name>A0A0K1PWZ1_9BACT</name>
<dbReference type="RefSeq" id="WP_146648757.1">
    <property type="nucleotide sequence ID" value="NZ_CP012333.1"/>
</dbReference>
<sequence length="190" mass="19809">MRVALAILASVLVGSVPFTVVACSSDDSNAPPGKSSNSDGSSDVSTSPETSTGTDSSTQDSSSTDTSTDHATTTAVRCTDDQFDKLTPDAIGGDFTTQTNVDVSFGGAAAALQYTPRCIKIKKDSTVTFKGQFASHPLQPLGGDSPNPITVTDTNQPNDALEVKFTNTGTFGYQCEFHPDRMFGAVRVIP</sequence>
<organism evidence="3 4">
    <name type="scientific">Labilithrix luteola</name>
    <dbReference type="NCBI Taxonomy" id="1391654"/>
    <lineage>
        <taxon>Bacteria</taxon>
        <taxon>Pseudomonadati</taxon>
        <taxon>Myxococcota</taxon>
        <taxon>Polyangia</taxon>
        <taxon>Polyangiales</taxon>
        <taxon>Labilitrichaceae</taxon>
        <taxon>Labilithrix</taxon>
    </lineage>
</organism>
<dbReference type="EMBL" id="CP012333">
    <property type="protein sequence ID" value="AKU97654.1"/>
    <property type="molecule type" value="Genomic_DNA"/>
</dbReference>
<accession>A0A0K1PWZ1</accession>
<dbReference type="SUPFAM" id="SSF49503">
    <property type="entry name" value="Cupredoxins"/>
    <property type="match status" value="1"/>
</dbReference>